<keyword evidence="3" id="KW-0143">Chaperone</keyword>
<dbReference type="PANTHER" id="PTHR47046:SF1">
    <property type="entry name" value="SUCCINATE DEHYDROGENASE ASSEMBLY FACTOR 1, MITOCHONDRIAL"/>
    <property type="match status" value="1"/>
</dbReference>
<comment type="caution">
    <text evidence="6">The sequence shown here is derived from an EMBL/GenBank/DDBJ whole genome shotgun (WGS) entry which is preliminary data.</text>
</comment>
<proteinExistence type="inferred from homology"/>
<feature type="domain" description="Complex 1 LYR protein" evidence="5">
    <location>
        <begin position="9"/>
        <end position="63"/>
    </location>
</feature>
<dbReference type="GO" id="GO:0034553">
    <property type="term" value="P:mitochondrial respiratory chain complex II assembly"/>
    <property type="evidence" value="ECO:0007669"/>
    <property type="project" value="InterPro"/>
</dbReference>
<dbReference type="InterPro" id="IPR008011">
    <property type="entry name" value="Complex1_LYR_dom"/>
</dbReference>
<evidence type="ECO:0000313" key="6">
    <source>
        <dbReference type="EMBL" id="CAG5132531.1"/>
    </source>
</evidence>
<name>A0A8S4A235_9EUPU</name>
<organism evidence="6 7">
    <name type="scientific">Candidula unifasciata</name>
    <dbReference type="NCBI Taxonomy" id="100452"/>
    <lineage>
        <taxon>Eukaryota</taxon>
        <taxon>Metazoa</taxon>
        <taxon>Spiralia</taxon>
        <taxon>Lophotrochozoa</taxon>
        <taxon>Mollusca</taxon>
        <taxon>Gastropoda</taxon>
        <taxon>Heterobranchia</taxon>
        <taxon>Euthyneura</taxon>
        <taxon>Panpulmonata</taxon>
        <taxon>Eupulmonata</taxon>
        <taxon>Stylommatophora</taxon>
        <taxon>Helicina</taxon>
        <taxon>Helicoidea</taxon>
        <taxon>Geomitridae</taxon>
        <taxon>Candidula</taxon>
    </lineage>
</organism>
<dbReference type="OrthoDB" id="273010at2759"/>
<dbReference type="GO" id="GO:0005759">
    <property type="term" value="C:mitochondrial matrix"/>
    <property type="evidence" value="ECO:0007669"/>
    <property type="project" value="UniProtKB-SubCell"/>
</dbReference>
<dbReference type="CDD" id="cd20268">
    <property type="entry name" value="Complex1_LYR_SDHAF1_LYRM8"/>
    <property type="match status" value="1"/>
</dbReference>
<sequence length="119" mass="13561">MARHSKLQQQVLSLYKQFLQVTKKHPSFQEYVKDEFHKNAKLPKTEVIKIEYLLRRGWRQLQMLKTSSVSSAGVFEKEAVTDHCTAAKDTLTAKDAADSLTVQDEHTARAETAQAKNKS</sequence>
<protein>
    <recommendedName>
        <fullName evidence="5">Complex 1 LYR protein domain-containing protein</fullName>
    </recommendedName>
</protein>
<dbReference type="InterPro" id="IPR045295">
    <property type="entry name" value="Complex1_LYR_SDHAF1_LYRM8"/>
</dbReference>
<comment type="similarity">
    <text evidence="4">Belongs to the complex I LYR family. SDHAF1 subfamily.</text>
</comment>
<dbReference type="Proteomes" id="UP000678393">
    <property type="component" value="Unassembled WGS sequence"/>
</dbReference>
<keyword evidence="7" id="KW-1185">Reference proteome</keyword>
<evidence type="ECO:0000256" key="4">
    <source>
        <dbReference type="ARBA" id="ARBA00025715"/>
    </source>
</evidence>
<comment type="subcellular location">
    <subcellularLocation>
        <location evidence="1">Mitochondrion matrix</location>
    </subcellularLocation>
</comment>
<dbReference type="InterPro" id="IPR052687">
    <property type="entry name" value="SDHAF1"/>
</dbReference>
<dbReference type="EMBL" id="CAJHNH020005457">
    <property type="protein sequence ID" value="CAG5132531.1"/>
    <property type="molecule type" value="Genomic_DNA"/>
</dbReference>
<dbReference type="PANTHER" id="PTHR47046">
    <property type="entry name" value="SUCCINATE DEHYDROGENASE ASSEMBLY FACTOR 1, MITOCHONDRIAL"/>
    <property type="match status" value="1"/>
</dbReference>
<dbReference type="Pfam" id="PF05347">
    <property type="entry name" value="Complex1_LYR"/>
    <property type="match status" value="1"/>
</dbReference>
<gene>
    <name evidence="6" type="ORF">CUNI_LOCUS18089</name>
</gene>
<evidence type="ECO:0000256" key="2">
    <source>
        <dbReference type="ARBA" id="ARBA00023128"/>
    </source>
</evidence>
<evidence type="ECO:0000256" key="1">
    <source>
        <dbReference type="ARBA" id="ARBA00004305"/>
    </source>
</evidence>
<evidence type="ECO:0000259" key="5">
    <source>
        <dbReference type="Pfam" id="PF05347"/>
    </source>
</evidence>
<dbReference type="AlphaFoldDB" id="A0A8S4A235"/>
<evidence type="ECO:0000313" key="7">
    <source>
        <dbReference type="Proteomes" id="UP000678393"/>
    </source>
</evidence>
<reference evidence="6" key="1">
    <citation type="submission" date="2021-04" db="EMBL/GenBank/DDBJ databases">
        <authorList>
            <consortium name="Molecular Ecology Group"/>
        </authorList>
    </citation>
    <scope>NUCLEOTIDE SEQUENCE</scope>
</reference>
<evidence type="ECO:0000256" key="3">
    <source>
        <dbReference type="ARBA" id="ARBA00023186"/>
    </source>
</evidence>
<accession>A0A8S4A235</accession>
<keyword evidence="2" id="KW-0496">Mitochondrion</keyword>